<evidence type="ECO:0000313" key="1">
    <source>
        <dbReference type="EMBL" id="KAK7485046.1"/>
    </source>
</evidence>
<comment type="caution">
    <text evidence="1">The sequence shown here is derived from an EMBL/GenBank/DDBJ whole genome shotgun (WGS) entry which is preliminary data.</text>
</comment>
<sequence>MHDVQNIGGSTERLLLNPQWTFVAQQLAERVKLRRFDPRVNSKPFTLAAWVFPHTHTLSNSPPLKRHFMYSTERHSASEHSNHLFITNTPVKKRISTGYVSQQALNTTTPADNSTTLPRTSLPRV</sequence>
<reference evidence="1 2" key="1">
    <citation type="journal article" date="2023" name="Sci. Data">
        <title>Genome assembly of the Korean intertidal mud-creeper Batillaria attramentaria.</title>
        <authorList>
            <person name="Patra A.K."/>
            <person name="Ho P.T."/>
            <person name="Jun S."/>
            <person name="Lee S.J."/>
            <person name="Kim Y."/>
            <person name="Won Y.J."/>
        </authorList>
    </citation>
    <scope>NUCLEOTIDE SEQUENCE [LARGE SCALE GENOMIC DNA]</scope>
    <source>
        <strain evidence="1">Wonlab-2016</strain>
    </source>
</reference>
<keyword evidence="2" id="KW-1185">Reference proteome</keyword>
<accession>A0ABD0KDH6</accession>
<name>A0ABD0KDH6_9CAEN</name>
<evidence type="ECO:0000313" key="2">
    <source>
        <dbReference type="Proteomes" id="UP001519460"/>
    </source>
</evidence>
<proteinExistence type="predicted"/>
<protein>
    <submittedName>
        <fullName evidence="1">Uncharacterized protein</fullName>
    </submittedName>
</protein>
<dbReference type="EMBL" id="JACVVK020000200">
    <property type="protein sequence ID" value="KAK7485046.1"/>
    <property type="molecule type" value="Genomic_DNA"/>
</dbReference>
<organism evidence="1 2">
    <name type="scientific">Batillaria attramentaria</name>
    <dbReference type="NCBI Taxonomy" id="370345"/>
    <lineage>
        <taxon>Eukaryota</taxon>
        <taxon>Metazoa</taxon>
        <taxon>Spiralia</taxon>
        <taxon>Lophotrochozoa</taxon>
        <taxon>Mollusca</taxon>
        <taxon>Gastropoda</taxon>
        <taxon>Caenogastropoda</taxon>
        <taxon>Sorbeoconcha</taxon>
        <taxon>Cerithioidea</taxon>
        <taxon>Batillariidae</taxon>
        <taxon>Batillaria</taxon>
    </lineage>
</organism>
<dbReference type="Proteomes" id="UP001519460">
    <property type="component" value="Unassembled WGS sequence"/>
</dbReference>
<gene>
    <name evidence="1" type="ORF">BaRGS_00023685</name>
</gene>
<dbReference type="AlphaFoldDB" id="A0ABD0KDH6"/>